<dbReference type="RefSeq" id="WP_214176162.1">
    <property type="nucleotide sequence ID" value="NZ_JAHCVK010000008.1"/>
</dbReference>
<dbReference type="Proteomes" id="UP000756860">
    <property type="component" value="Unassembled WGS sequence"/>
</dbReference>
<keyword evidence="4" id="KW-1185">Reference proteome</keyword>
<feature type="domain" description="Helix-turn-helix" evidence="2">
    <location>
        <begin position="11"/>
        <end position="54"/>
    </location>
</feature>
<dbReference type="GO" id="GO:0003677">
    <property type="term" value="F:DNA binding"/>
    <property type="evidence" value="ECO:0007669"/>
    <property type="project" value="UniProtKB-KW"/>
</dbReference>
<evidence type="ECO:0000313" key="3">
    <source>
        <dbReference type="EMBL" id="MBT0654151.1"/>
    </source>
</evidence>
<sequence length="90" mass="10390">MNDPLSSCEILTVEQLSERLQVSRATLFTWMQKGVLAQGKHYFKRGRILRFIWSAEMIGELLEGSAETKPVKPSPVPIRQQKSNPINWEY</sequence>
<gene>
    <name evidence="3" type="ORF">KI810_13890</name>
</gene>
<comment type="caution">
    <text evidence="3">The sequence shown here is derived from an EMBL/GenBank/DDBJ whole genome shotgun (WGS) entry which is preliminary data.</text>
</comment>
<organism evidence="3 4">
    <name type="scientific">Geomobilimonas luticola</name>
    <dbReference type="NCBI Taxonomy" id="1114878"/>
    <lineage>
        <taxon>Bacteria</taxon>
        <taxon>Pseudomonadati</taxon>
        <taxon>Thermodesulfobacteriota</taxon>
        <taxon>Desulfuromonadia</taxon>
        <taxon>Geobacterales</taxon>
        <taxon>Geobacteraceae</taxon>
        <taxon>Geomobilimonas</taxon>
    </lineage>
</organism>
<evidence type="ECO:0000256" key="1">
    <source>
        <dbReference type="SAM" id="MobiDB-lite"/>
    </source>
</evidence>
<evidence type="ECO:0000313" key="4">
    <source>
        <dbReference type="Proteomes" id="UP000756860"/>
    </source>
</evidence>
<reference evidence="3 4" key="1">
    <citation type="submission" date="2021-05" db="EMBL/GenBank/DDBJ databases">
        <title>The draft genome of Geobacter luticola JCM 17780.</title>
        <authorList>
            <person name="Xu Z."/>
            <person name="Masuda Y."/>
            <person name="Itoh H."/>
            <person name="Senoo K."/>
        </authorList>
    </citation>
    <scope>NUCLEOTIDE SEQUENCE [LARGE SCALE GENOMIC DNA]</scope>
    <source>
        <strain evidence="3 4">JCM 17780</strain>
    </source>
</reference>
<accession>A0ABS5SHQ6</accession>
<dbReference type="EMBL" id="JAHCVK010000008">
    <property type="protein sequence ID" value="MBT0654151.1"/>
    <property type="molecule type" value="Genomic_DNA"/>
</dbReference>
<feature type="region of interest" description="Disordered" evidence="1">
    <location>
        <begin position="67"/>
        <end position="90"/>
    </location>
</feature>
<evidence type="ECO:0000259" key="2">
    <source>
        <dbReference type="Pfam" id="PF12728"/>
    </source>
</evidence>
<keyword evidence="3" id="KW-0238">DNA-binding</keyword>
<feature type="compositionally biased region" description="Polar residues" evidence="1">
    <location>
        <begin position="80"/>
        <end position="90"/>
    </location>
</feature>
<name>A0ABS5SHQ6_9BACT</name>
<dbReference type="InterPro" id="IPR041657">
    <property type="entry name" value="HTH_17"/>
</dbReference>
<protein>
    <submittedName>
        <fullName evidence="3">DNA-binding protein</fullName>
    </submittedName>
</protein>
<proteinExistence type="predicted"/>
<dbReference type="Pfam" id="PF12728">
    <property type="entry name" value="HTH_17"/>
    <property type="match status" value="1"/>
</dbReference>